<dbReference type="InterPro" id="IPR051071">
    <property type="entry name" value="LRR-bact_E3_ubiq_ligases"/>
</dbReference>
<evidence type="ECO:0000256" key="11">
    <source>
        <dbReference type="ARBA" id="ARBA00022843"/>
    </source>
</evidence>
<proteinExistence type="inferred from homology"/>
<comment type="PTM">
    <text evidence="14">Ubiquitinated in the presence of host E1 ubiquitin-activating enzyme, E2 ubiquitin-conjugating enzyme and ubiquitin.</text>
</comment>
<evidence type="ECO:0000256" key="7">
    <source>
        <dbReference type="ARBA" id="ARBA00022614"/>
    </source>
</evidence>
<dbReference type="InterPro" id="IPR046673">
    <property type="entry name" value="ToxA_N"/>
</dbReference>
<keyword evidence="11 14" id="KW-0832">Ubl conjugation</keyword>
<evidence type="ECO:0000256" key="6">
    <source>
        <dbReference type="ARBA" id="ARBA00022525"/>
    </source>
</evidence>
<dbReference type="SMART" id="SM00369">
    <property type="entry name" value="LRR_TYP"/>
    <property type="match status" value="3"/>
</dbReference>
<comment type="subcellular location">
    <subcellularLocation>
        <location evidence="2">Host cytoplasm</location>
    </subcellularLocation>
    <subcellularLocation>
        <location evidence="3">Secreted</location>
    </subcellularLocation>
</comment>
<dbReference type="Gene3D" id="3.80.10.10">
    <property type="entry name" value="Ribonuclease Inhibitor"/>
    <property type="match status" value="1"/>
</dbReference>
<keyword evidence="12" id="KW-0843">Virulence</keyword>
<keyword evidence="6 14" id="KW-0964">Secreted</keyword>
<evidence type="ECO:0000256" key="14">
    <source>
        <dbReference type="PROSITE-ProRule" id="PRU01398"/>
    </source>
</evidence>
<dbReference type="Pfam" id="PF14496">
    <property type="entry name" value="NEL"/>
    <property type="match status" value="1"/>
</dbReference>
<evidence type="ECO:0000313" key="16">
    <source>
        <dbReference type="EMBL" id="MCU7238100.1"/>
    </source>
</evidence>
<organism evidence="16 17">
    <name type="scientific">Pseudomonas peradeniyensis</name>
    <dbReference type="NCBI Taxonomy" id="2745488"/>
    <lineage>
        <taxon>Bacteria</taxon>
        <taxon>Pseudomonadati</taxon>
        <taxon>Pseudomonadota</taxon>
        <taxon>Gammaproteobacteria</taxon>
        <taxon>Pseudomonadales</taxon>
        <taxon>Pseudomonadaceae</taxon>
        <taxon>Pseudomonas</taxon>
    </lineage>
</organism>
<evidence type="ECO:0000256" key="2">
    <source>
        <dbReference type="ARBA" id="ARBA00004192"/>
    </source>
</evidence>
<keyword evidence="17" id="KW-1185">Reference proteome</keyword>
<reference evidence="16" key="1">
    <citation type="journal article" date="2022" name="Microbiol. Spectr.">
        <title>An Nuclear Magnetic Resonance Fingerprint Matching Approach for the Identification and Structural Re-Evaluation of Pseudomonas Lipopeptides.</title>
        <authorList>
            <person name="De Roo V."/>
            <person name="Verleysen Y."/>
            <person name="Kovacs B."/>
            <person name="De Vleeschouwer M."/>
            <person name="Muangkaew P."/>
            <person name="Girard L."/>
            <person name="Hofte M."/>
            <person name="De Mot R."/>
            <person name="Madder A."/>
            <person name="Geudens N."/>
            <person name="Martins J.C."/>
        </authorList>
    </citation>
    <scope>NUCLEOTIDE SEQUENCE</scope>
    <source>
        <strain evidence="16">COR51</strain>
    </source>
</reference>
<dbReference type="InterPro" id="IPR003591">
    <property type="entry name" value="Leu-rich_rpt_typical-subtyp"/>
</dbReference>
<dbReference type="Pfam" id="PF13855">
    <property type="entry name" value="LRR_8"/>
    <property type="match status" value="1"/>
</dbReference>
<evidence type="ECO:0000256" key="3">
    <source>
        <dbReference type="ARBA" id="ARBA00004613"/>
    </source>
</evidence>
<gene>
    <name evidence="16" type="ORF">OC929_08560</name>
</gene>
<evidence type="ECO:0000259" key="15">
    <source>
        <dbReference type="PROSITE" id="PS52053"/>
    </source>
</evidence>
<protein>
    <recommendedName>
        <fullName evidence="5">RING-type E3 ubiquitin transferase</fullName>
        <ecNumber evidence="5">2.3.2.27</ecNumber>
    </recommendedName>
</protein>
<evidence type="ECO:0000256" key="12">
    <source>
        <dbReference type="ARBA" id="ARBA00023026"/>
    </source>
</evidence>
<evidence type="ECO:0000313" key="17">
    <source>
        <dbReference type="Proteomes" id="UP001139994"/>
    </source>
</evidence>
<dbReference type="Gene3D" id="1.20.58.360">
    <property type="entry name" value="Shigella T3SS effector IpaH defines"/>
    <property type="match status" value="1"/>
</dbReference>
<dbReference type="InterPro" id="IPR029487">
    <property type="entry name" value="NEL_dom"/>
</dbReference>
<comment type="caution">
    <text evidence="16">The sequence shown here is derived from an EMBL/GenBank/DDBJ whole genome shotgun (WGS) entry which is preliminary data.</text>
</comment>
<accession>A0ABT2V8U4</accession>
<comment type="similarity">
    <text evidence="4 14">Belongs to the LRR-containing bacterial E3 ligase family.</text>
</comment>
<dbReference type="RefSeq" id="WP_262951227.1">
    <property type="nucleotide sequence ID" value="NZ_JAOSLA010000009.1"/>
</dbReference>
<keyword evidence="7" id="KW-0433">Leucine-rich repeat</keyword>
<dbReference type="InterPro" id="IPR032675">
    <property type="entry name" value="LRR_dom_sf"/>
</dbReference>
<keyword evidence="10 14" id="KW-0833">Ubl conjugation pathway</keyword>
<keyword evidence="8 14" id="KW-0808">Transferase</keyword>
<dbReference type="PROSITE" id="PS51450">
    <property type="entry name" value="LRR"/>
    <property type="match status" value="1"/>
</dbReference>
<evidence type="ECO:0000256" key="9">
    <source>
        <dbReference type="ARBA" id="ARBA00022737"/>
    </source>
</evidence>
<dbReference type="Proteomes" id="UP001139994">
    <property type="component" value="Unassembled WGS sequence"/>
</dbReference>
<dbReference type="EC" id="2.3.2.27" evidence="5"/>
<dbReference type="SUPFAM" id="SSF52058">
    <property type="entry name" value="L domain-like"/>
    <property type="match status" value="1"/>
</dbReference>
<dbReference type="Pfam" id="PF20178">
    <property type="entry name" value="ToxA_N"/>
    <property type="match status" value="1"/>
</dbReference>
<comment type="catalytic activity">
    <reaction evidence="1">
        <text>S-ubiquitinyl-[E2 ubiquitin-conjugating enzyme]-L-cysteine + [acceptor protein]-L-lysine = [E2 ubiquitin-conjugating enzyme]-L-cysteine + N(6)-ubiquitinyl-[acceptor protein]-L-lysine.</text>
        <dbReference type="EC" id="2.3.2.27"/>
    </reaction>
</comment>
<evidence type="ECO:0000256" key="1">
    <source>
        <dbReference type="ARBA" id="ARBA00000900"/>
    </source>
</evidence>
<sequence length="1489" mass="166870">MGTVVKGEASNIDTLAIEQAYQDRLVARRLPPWLGGLNPAQFAVLGEALKTSLRCRQGLRRVLARIQGIDQFARPLLQQALGDRHAVGQPVDSLSFRRQYFHVANEGGLIAGRYPLQGTSDYEIPLLEAALCNFTAQEAGANGQPRRNAVVDEAGRGLSAPDAKGFAALCRELDLGSQYQRHLAGVLDSGIAGQDAKSLFRQLQQANLLIDACKARAEGVLSDTELALIIGLYRDGKPGRLAGAPVIAKQMKAFGCELQQIVVLDVIDKGWLRDTSKRVLVYIPGDPHGPWSARDDLEDFARRVLGKRLRKVEYQRFFRRFVRRRDSQVFFTRVQERLGDVVDWATRDLDEHMHAYPGPLFEHLASARIAQIKDDAAMIAPPVTQLDRALQAEHDKRLAAEGWTLLGLAGLFIPQLGIALLAVMAWDLLKETFQAVEDWSEGDTNAALDHLLTVGKSTALVGATVAGVVVMRRAWSLVDELVPARLEDGSEKLWSGDLTPFRSDAPPAAAQVDEQGVYQLGNQRWIRMEGHYYPVRLRASDEQWQLLPYKGHGPSLRHNDAGAWRVWSESPSEWESRHRMFRRLGGAFERLDGARIDQALAIHGLDAGYLRGLHVYGRAPQAELADTVARMELFERIQDATTRLRAGTQVADAVVLDKAKSLPAAGQTSNQALAERLWQARRTVFRQLYDEQNIDSEATRLLRRDFASLHRPAAQALLREASDSDRQVLFDERRVPLATAQAASTRVRHIRLARVLEALTFDTPQNLDLARVVLALLEKMPGAATAPAWRLYDGAASEPLLSTSGTGRALQLVHRTGDFQLADHNGGAIGRPGELFTVLAQGYDADQRLAMGIGEPFAESLRGELARRALQQRQSVAGVLGLERTPVSFMAPQRLEDGRIGYPLSGWRRWLGISNNRPRALTARLRDLYPAYTDTQIQQWLEQSQQAGRDVESVLTDLERQHALLGKALTSWKRKAFATTEWEARRDLGRGLMDCWRFLIPEQANGTLPAGGYLLTQTGSRLQQLPRLPAQVSFPHVSSLALRAMRLREISDAFLHAFPNLRTLEITHCKLQQLPASLNERLEVLDLSGNRITLDAEQERTLANCRSLFYLNLSYNPLRRTLSVRGMPQLNALLLSNTEATALPDGVLQAPRLHTLDLSDNGIETLPEDFYQSHLWREGRVSLFGNPLAASADAVTTWNPVSQTRVPYQLRWLDLVDRDVRDDMAALWTQLEGEANSAEFFNLLAELTDSADFQGEFAARYLAARLLRMLQAMQQNPALREELFDNSVVTRCEDSATFRFSDLEVRLKVWQAEQGKLPGQREQALLHLGGQLWRLQRLDELAWTHAELMPTAGVESLEVALAYRVDLRDELDLPVELSDMLYRGVANLKPADLAWARNWIRAAQTENAISEWMVGLRFWRQYLETTFAERLRVPQADHDTLDDLLALDAPEEAIDRLHARILRREHDTLVALTREALARNARTWQVPLH</sequence>
<dbReference type="InterPro" id="IPR001611">
    <property type="entry name" value="Leu-rich_rpt"/>
</dbReference>
<keyword evidence="9" id="KW-0677">Repeat</keyword>
<dbReference type="PANTHER" id="PTHR47114:SF2">
    <property type="entry name" value="OLIGODENDROCYTE-MYELIN GLYCOPROTEIN"/>
    <property type="match status" value="1"/>
</dbReference>
<evidence type="ECO:0000256" key="4">
    <source>
        <dbReference type="ARBA" id="ARBA00009868"/>
    </source>
</evidence>
<keyword evidence="13 14" id="KW-1035">Host cytoplasm</keyword>
<reference evidence="16" key="2">
    <citation type="submission" date="2022-09" db="EMBL/GenBank/DDBJ databases">
        <authorList>
            <person name="Cesa-Luna C."/>
            <person name="Girard L."/>
            <person name="Lood C."/>
            <person name="Hofte M."/>
            <person name="De Mot R."/>
        </authorList>
    </citation>
    <scope>NUCLEOTIDE SEQUENCE</scope>
    <source>
        <strain evidence="16">COR51</strain>
    </source>
</reference>
<dbReference type="EMBL" id="JAOSLA010000009">
    <property type="protein sequence ID" value="MCU7238100.1"/>
    <property type="molecule type" value="Genomic_DNA"/>
</dbReference>
<evidence type="ECO:0000256" key="10">
    <source>
        <dbReference type="ARBA" id="ARBA00022786"/>
    </source>
</evidence>
<evidence type="ECO:0000256" key="5">
    <source>
        <dbReference type="ARBA" id="ARBA00012483"/>
    </source>
</evidence>
<dbReference type="PANTHER" id="PTHR47114">
    <property type="match status" value="1"/>
</dbReference>
<dbReference type="PROSITE" id="PS52053">
    <property type="entry name" value="NEL"/>
    <property type="match status" value="1"/>
</dbReference>
<dbReference type="Pfam" id="PF00560">
    <property type="entry name" value="LRR_1"/>
    <property type="match status" value="1"/>
</dbReference>
<reference evidence="16" key="3">
    <citation type="journal article" date="2023" name="mSystems">
        <title>Charting the Lipopeptidome of Nonpathogenic Pseudomonas.</title>
        <authorList>
            <person name="Cesa-Luna C."/>
            <person name="Geudens N."/>
            <person name="Girard L."/>
            <person name="De Roo V."/>
            <person name="Maklad H.R."/>
            <person name="Martins J.C."/>
            <person name="Hofte M."/>
            <person name="De Mot R."/>
        </authorList>
    </citation>
    <scope>NUCLEOTIDE SEQUENCE</scope>
    <source>
        <strain evidence="16">COR51</strain>
    </source>
</reference>
<evidence type="ECO:0000256" key="8">
    <source>
        <dbReference type="ARBA" id="ARBA00022679"/>
    </source>
</evidence>
<feature type="active site" description="Glycyl thioester intermediate" evidence="14">
    <location>
        <position position="1292"/>
    </location>
</feature>
<name>A0ABT2V8U4_9PSED</name>
<evidence type="ECO:0000256" key="13">
    <source>
        <dbReference type="ARBA" id="ARBA00023200"/>
    </source>
</evidence>
<feature type="domain" description="NEL" evidence="15">
    <location>
        <begin position="1204"/>
        <end position="1489"/>
    </location>
</feature>